<gene>
    <name evidence="1" type="ORF">LWC05_13345</name>
</gene>
<evidence type="ECO:0000313" key="2">
    <source>
        <dbReference type="Proteomes" id="UP001521074"/>
    </source>
</evidence>
<sequence length="104" mass="11847">SHNFVLNSHKNKILNNITNRKTNKSDEINSNLNFSHKISDEISRTSSIPINAEDYFKNSSTKKIDLHEIMNFVESELNQSFRSPPSGSLMSWVQSVPSYPGLHI</sequence>
<dbReference type="EMBL" id="JAJSOJ010000050">
    <property type="protein sequence ID" value="MCE0744864.1"/>
    <property type="molecule type" value="Genomic_DNA"/>
</dbReference>
<proteinExistence type="predicted"/>
<keyword evidence="2" id="KW-1185">Reference proteome</keyword>
<protein>
    <submittedName>
        <fullName evidence="1">Uncharacterized protein</fullName>
    </submittedName>
</protein>
<dbReference type="Proteomes" id="UP001521074">
    <property type="component" value="Unassembled WGS sequence"/>
</dbReference>
<comment type="caution">
    <text evidence="1">The sequence shown here is derived from an EMBL/GenBank/DDBJ whole genome shotgun (WGS) entry which is preliminary data.</text>
</comment>
<accession>A0ABS8VYM4</accession>
<name>A0ABS8VYM4_9PROT</name>
<dbReference type="RefSeq" id="WP_232878625.1">
    <property type="nucleotide sequence ID" value="NZ_JAJSOJ010000050.1"/>
</dbReference>
<evidence type="ECO:0000313" key="1">
    <source>
        <dbReference type="EMBL" id="MCE0744864.1"/>
    </source>
</evidence>
<organism evidence="1 2">
    <name type="scientific">Acetobacter sicerae</name>
    <dbReference type="NCBI Taxonomy" id="85325"/>
    <lineage>
        <taxon>Bacteria</taxon>
        <taxon>Pseudomonadati</taxon>
        <taxon>Pseudomonadota</taxon>
        <taxon>Alphaproteobacteria</taxon>
        <taxon>Acetobacterales</taxon>
        <taxon>Acetobacteraceae</taxon>
        <taxon>Acetobacter</taxon>
    </lineage>
</organism>
<feature type="non-terminal residue" evidence="1">
    <location>
        <position position="1"/>
    </location>
</feature>
<reference evidence="1 2" key="1">
    <citation type="submission" date="2021-12" db="EMBL/GenBank/DDBJ databases">
        <title>Genome sequence of Acetobacter sicerae DmPark20a_162.</title>
        <authorList>
            <person name="Chaston J.M."/>
        </authorList>
    </citation>
    <scope>NUCLEOTIDE SEQUENCE [LARGE SCALE GENOMIC DNA]</scope>
    <source>
        <strain evidence="1 2">DmPark20a_162</strain>
    </source>
</reference>